<reference evidence="2" key="1">
    <citation type="submission" date="2020-12" db="EMBL/GenBank/DDBJ databases">
        <title>Clostridium thailandense sp. nov., a novel acetogenic bacterium isolated from peat land soil in Thailand.</title>
        <authorList>
            <person name="Chaikitkaew S."/>
            <person name="Birkeland N.K."/>
        </authorList>
    </citation>
    <scope>NUCLEOTIDE SEQUENCE</scope>
    <source>
        <strain evidence="2">DSM 17425</strain>
    </source>
</reference>
<dbReference type="PANTHER" id="PTHR47099">
    <property type="entry name" value="METHYLCOBAMIDE:COM METHYLTRANSFERASE MTBA"/>
    <property type="match status" value="1"/>
</dbReference>
<dbReference type="SUPFAM" id="SSF51726">
    <property type="entry name" value="UROD/MetE-like"/>
    <property type="match status" value="1"/>
</dbReference>
<comment type="caution">
    <text evidence="2">The sequence shown here is derived from an EMBL/GenBank/DDBJ whole genome shotgun (WGS) entry which is preliminary data.</text>
</comment>
<dbReference type="InterPro" id="IPR000257">
    <property type="entry name" value="Uroporphyrinogen_deCOase"/>
</dbReference>
<evidence type="ECO:0000313" key="2">
    <source>
        <dbReference type="EMBL" id="MBI6871788.1"/>
    </source>
</evidence>
<dbReference type="GO" id="GO:0004853">
    <property type="term" value="F:uroporphyrinogen decarboxylase activity"/>
    <property type="evidence" value="ECO:0007669"/>
    <property type="project" value="InterPro"/>
</dbReference>
<dbReference type="AlphaFoldDB" id="A0A934HR74"/>
<dbReference type="Pfam" id="PF01208">
    <property type="entry name" value="URO-D"/>
    <property type="match status" value="1"/>
</dbReference>
<keyword evidence="3" id="KW-1185">Reference proteome</keyword>
<dbReference type="GO" id="GO:0006779">
    <property type="term" value="P:porphyrin-containing compound biosynthetic process"/>
    <property type="evidence" value="ECO:0007669"/>
    <property type="project" value="InterPro"/>
</dbReference>
<dbReference type="Proteomes" id="UP000622687">
    <property type="component" value="Unassembled WGS sequence"/>
</dbReference>
<dbReference type="InterPro" id="IPR052024">
    <property type="entry name" value="Methanogen_methyltrans"/>
</dbReference>
<name>A0A934HR74_9CLOT</name>
<dbReference type="PANTHER" id="PTHR47099:SF1">
    <property type="entry name" value="METHYLCOBAMIDE:COM METHYLTRANSFERASE MTBA"/>
    <property type="match status" value="1"/>
</dbReference>
<dbReference type="CDD" id="cd03465">
    <property type="entry name" value="URO-D_like"/>
    <property type="match status" value="1"/>
</dbReference>
<dbReference type="RefSeq" id="WP_211141221.1">
    <property type="nucleotide sequence ID" value="NZ_JAEEGB010000004.1"/>
</dbReference>
<organism evidence="2 3">
    <name type="scientific">Clostridium aciditolerans</name>
    <dbReference type="NCBI Taxonomy" id="339861"/>
    <lineage>
        <taxon>Bacteria</taxon>
        <taxon>Bacillati</taxon>
        <taxon>Bacillota</taxon>
        <taxon>Clostridia</taxon>
        <taxon>Eubacteriales</taxon>
        <taxon>Clostridiaceae</taxon>
        <taxon>Clostridium</taxon>
    </lineage>
</organism>
<sequence length="351" mass="38848">MKIREDILTPKERNKAFSEGKPIDRIVCTPMLASSAVYLIGKKIKEFQLNPEVMAESHITAYKRFRYDSVGLCTHCAIIAEAMGAKLTYLEDDVARCDEPILKSKDDLDKIKISTEKDGKLWVLYEAAQIVNKEIGDEVSPSISTPGAFTTAATLRGVENFARDLYKDPEFCHKLLRMTTESAKNHIRAVAASGAAIGGIAEPIASGNLIGPKIFEEFVSPYIKELVEFMKTFNTSAGLHICGNVNKLIEPMIATGVSTLSVDRIDLQVLKEKVAGRTKILGNIDPTQEMLYGPVEKIHEACKRAIDIMKDYEGGYILSTGCDISPKAPFEYVQAMMDAARSYGAYEYIRQ</sequence>
<protein>
    <submittedName>
        <fullName evidence="2">Uroporphyrinogen decarboxylase family protein</fullName>
    </submittedName>
</protein>
<evidence type="ECO:0000313" key="3">
    <source>
        <dbReference type="Proteomes" id="UP000622687"/>
    </source>
</evidence>
<feature type="domain" description="Uroporphyrinogen decarboxylase (URO-D)" evidence="1">
    <location>
        <begin position="9"/>
        <end position="343"/>
    </location>
</feature>
<dbReference type="InterPro" id="IPR038071">
    <property type="entry name" value="UROD/MetE-like_sf"/>
</dbReference>
<dbReference type="EMBL" id="JAEEGB010000004">
    <property type="protein sequence ID" value="MBI6871788.1"/>
    <property type="molecule type" value="Genomic_DNA"/>
</dbReference>
<dbReference type="Gene3D" id="3.20.20.210">
    <property type="match status" value="1"/>
</dbReference>
<proteinExistence type="predicted"/>
<accession>A0A934HR74</accession>
<evidence type="ECO:0000259" key="1">
    <source>
        <dbReference type="Pfam" id="PF01208"/>
    </source>
</evidence>
<gene>
    <name evidence="2" type="ORF">I6U51_03585</name>
</gene>